<evidence type="ECO:0000313" key="3">
    <source>
        <dbReference type="Proteomes" id="UP000001628"/>
    </source>
</evidence>
<dbReference type="HOGENOM" id="CLU_1142882_0_0_1"/>
<proteinExistence type="predicted"/>
<evidence type="ECO:0000256" key="1">
    <source>
        <dbReference type="SAM" id="MobiDB-lite"/>
    </source>
</evidence>
<accession>A0A0A0HSZ2</accession>
<protein>
    <submittedName>
        <fullName evidence="2">Uncharacterized protein</fullName>
    </submittedName>
</protein>
<sequence>MAKTYPEPSIPVVVGSPEQRMIRQVPIFNRPSLSPSVASAFFSTHPRASKVINQNINCLRITGLPNFHRRDVLHRHGLVHTPREKEKSFLPQWRAACKNYWLNSRKRDDYEKKREHCGKSLKHSQKRKNNSARRSSDDDVKKQKQIQSQQHSHNSFTPVMSFLLAIRIVTDPTRTTQGAVTKPANQRVPSHITLWDSFIDKQMMVWERLNDNPSFLTEKLFPSKHQLEYVHQLITLITSEWDL</sequence>
<dbReference type="InParanoid" id="A0A0A0HSZ2"/>
<dbReference type="STRING" id="502780.A0A0A0HSZ2"/>
<dbReference type="RefSeq" id="XP_010758970.1">
    <property type="nucleotide sequence ID" value="XM_010760668.1"/>
</dbReference>
<organism evidence="2 3">
    <name type="scientific">Paracoccidioides brasiliensis (strain Pb18)</name>
    <dbReference type="NCBI Taxonomy" id="502780"/>
    <lineage>
        <taxon>Eukaryota</taxon>
        <taxon>Fungi</taxon>
        <taxon>Dikarya</taxon>
        <taxon>Ascomycota</taxon>
        <taxon>Pezizomycotina</taxon>
        <taxon>Eurotiomycetes</taxon>
        <taxon>Eurotiomycetidae</taxon>
        <taxon>Onygenales</taxon>
        <taxon>Ajellomycetaceae</taxon>
        <taxon>Paracoccidioides</taxon>
    </lineage>
</organism>
<keyword evidence="3" id="KW-1185">Reference proteome</keyword>
<dbReference type="OrthoDB" id="4199792at2759"/>
<dbReference type="VEuPathDB" id="FungiDB:PADG_11508"/>
<dbReference type="EMBL" id="KN275959">
    <property type="protein sequence ID" value="KGM92314.1"/>
    <property type="molecule type" value="Genomic_DNA"/>
</dbReference>
<dbReference type="AlphaFoldDB" id="A0A0A0HSZ2"/>
<name>A0A0A0HSZ2_PARBD</name>
<reference evidence="2 3" key="1">
    <citation type="journal article" date="2011" name="PLoS Genet.">
        <title>Comparative genomic analysis of human fungal pathogens causing paracoccidioidomycosis.</title>
        <authorList>
            <person name="Desjardins C.A."/>
            <person name="Champion M.D."/>
            <person name="Holder J.W."/>
            <person name="Muszewska A."/>
            <person name="Goldberg J."/>
            <person name="Bailao A.M."/>
            <person name="Brigido M.M."/>
            <person name="Ferreira M.E."/>
            <person name="Garcia A.M."/>
            <person name="Grynberg M."/>
            <person name="Gujja S."/>
            <person name="Heiman D.I."/>
            <person name="Henn M.R."/>
            <person name="Kodira C.D."/>
            <person name="Leon-Narvaez H."/>
            <person name="Longo L.V."/>
            <person name="Ma L.J."/>
            <person name="Malavazi I."/>
            <person name="Matsuo A.L."/>
            <person name="Morais F.V."/>
            <person name="Pereira M."/>
            <person name="Rodriguez-Brito S."/>
            <person name="Sakthikumar S."/>
            <person name="Salem-Izacc S.M."/>
            <person name="Sykes S.M."/>
            <person name="Teixeira M.M."/>
            <person name="Vallejo M.C."/>
            <person name="Walter M.E."/>
            <person name="Yandava C."/>
            <person name="Young S."/>
            <person name="Zeng Q."/>
            <person name="Zucker J."/>
            <person name="Felipe M.S."/>
            <person name="Goldman G.H."/>
            <person name="Haas B.J."/>
            <person name="McEwen J.G."/>
            <person name="Nino-Vega G."/>
            <person name="Puccia R."/>
            <person name="San-Blas G."/>
            <person name="Soares C.M."/>
            <person name="Birren B.W."/>
            <person name="Cuomo C.A."/>
        </authorList>
    </citation>
    <scope>NUCLEOTIDE SEQUENCE [LARGE SCALE GENOMIC DNA]</scope>
    <source>
        <strain evidence="2 3">Pb18</strain>
    </source>
</reference>
<gene>
    <name evidence="2" type="ORF">PADG_11508</name>
</gene>
<dbReference type="GeneID" id="22587405"/>
<dbReference type="Proteomes" id="UP000001628">
    <property type="component" value="Unassembled WGS sequence"/>
</dbReference>
<feature type="compositionally biased region" description="Basic residues" evidence="1">
    <location>
        <begin position="119"/>
        <end position="131"/>
    </location>
</feature>
<dbReference type="KEGG" id="pbn:PADG_11508"/>
<evidence type="ECO:0000313" key="2">
    <source>
        <dbReference type="EMBL" id="KGM92314.1"/>
    </source>
</evidence>
<feature type="region of interest" description="Disordered" evidence="1">
    <location>
        <begin position="113"/>
        <end position="153"/>
    </location>
</feature>